<accession>A0ABS4H3M3</accession>
<keyword evidence="5 6" id="KW-0472">Membrane</keyword>
<evidence type="ECO:0000259" key="7">
    <source>
        <dbReference type="Pfam" id="PF02687"/>
    </source>
</evidence>
<evidence type="ECO:0000256" key="1">
    <source>
        <dbReference type="ARBA" id="ARBA00004651"/>
    </source>
</evidence>
<sequence length="646" mass="72788">MKFRQLAIKNVIGNRHQYSAFFLSSTFSIMIFFIFSAFIFHPDVIHGEIMGGSGVRIGMMICEYIIFIFSFFFVLYSLSAFLKARKKEFGLLFLFGFTKSQLRRLVIYENMLICLTSSAAGIGLGILFSKLFFMAISHIMKVSNPIGFYIPVKAAFITGGGYLILFLLITVLSMRRVGRDEIVQLMQASKQPKTMPHASRWLVLLCAACLGAGYVLAYMMDVRSMIITMQPIVILVIIGTYFLFTQLSVAVMNLLKKRKSIHYHSTNMIVISQMAHKIKDNARVLFLVTLLCAVILTASSTINVFFSGNRQQLIDHQPQTIAFVEKGLNSHDVIDPDQVKRIIHQHHLTLDYELKLVGVTAEMTFPKTGKEEKVMLISETDYNMQAARMEGIEPVALSKGSTYIVHPYKESFMSFGSKGDRVALKAAGEPMQLEFEGERSGMITKAYGPSTYLAVLNNDQYEAIASKTRDTDKVVVYGYEIKEWESASAFEAAKQIINLVPENKRALIDLRTDSYYAIKQMTALTMFIAIFISVLFFMASGSLLFFKMFTEIQEDQAQFRALNRIGLTTGELKKIVTSQIGILFYVPCVVGAIHAAFAMKALSNILFFNVWTYAGIVLLVYLAMQTVYFLVARHTYLKKIIQGATV</sequence>
<dbReference type="InterPro" id="IPR027022">
    <property type="entry name" value="ABC_permease_BceB-typ"/>
</dbReference>
<feature type="transmembrane region" description="Helical" evidence="6">
    <location>
        <begin position="201"/>
        <end position="220"/>
    </location>
</feature>
<feature type="transmembrane region" description="Helical" evidence="6">
    <location>
        <begin position="611"/>
        <end position="631"/>
    </location>
</feature>
<organism evidence="8 9">
    <name type="scientific">Paenibacillus sediminis</name>
    <dbReference type="NCBI Taxonomy" id="664909"/>
    <lineage>
        <taxon>Bacteria</taxon>
        <taxon>Bacillati</taxon>
        <taxon>Bacillota</taxon>
        <taxon>Bacilli</taxon>
        <taxon>Bacillales</taxon>
        <taxon>Paenibacillaceae</taxon>
        <taxon>Paenibacillus</taxon>
    </lineage>
</organism>
<feature type="transmembrane region" description="Helical" evidence="6">
    <location>
        <begin position="232"/>
        <end position="255"/>
    </location>
</feature>
<comment type="subcellular location">
    <subcellularLocation>
        <location evidence="1 6">Cell membrane</location>
        <topology evidence="1 6">Multi-pass membrane protein</topology>
    </subcellularLocation>
</comment>
<reference evidence="8 9" key="1">
    <citation type="submission" date="2021-03" db="EMBL/GenBank/DDBJ databases">
        <title>Genomic Encyclopedia of Type Strains, Phase IV (KMG-IV): sequencing the most valuable type-strain genomes for metagenomic binning, comparative biology and taxonomic classification.</title>
        <authorList>
            <person name="Goeker M."/>
        </authorList>
    </citation>
    <scope>NUCLEOTIDE SEQUENCE [LARGE SCALE GENOMIC DNA]</scope>
    <source>
        <strain evidence="8 9">DSM 23491</strain>
    </source>
</reference>
<dbReference type="Proteomes" id="UP001519273">
    <property type="component" value="Unassembled WGS sequence"/>
</dbReference>
<gene>
    <name evidence="8" type="ORF">J2Z20_001869</name>
</gene>
<feature type="transmembrane region" description="Helical" evidence="6">
    <location>
        <begin position="20"/>
        <end position="40"/>
    </location>
</feature>
<evidence type="ECO:0000313" key="9">
    <source>
        <dbReference type="Proteomes" id="UP001519273"/>
    </source>
</evidence>
<evidence type="ECO:0000256" key="6">
    <source>
        <dbReference type="PIRNR" id="PIRNR018968"/>
    </source>
</evidence>
<feature type="transmembrane region" description="Helical" evidence="6">
    <location>
        <begin position="524"/>
        <end position="546"/>
    </location>
</feature>
<dbReference type="InterPro" id="IPR003838">
    <property type="entry name" value="ABC3_permease_C"/>
</dbReference>
<evidence type="ECO:0000256" key="4">
    <source>
        <dbReference type="ARBA" id="ARBA00022989"/>
    </source>
</evidence>
<protein>
    <submittedName>
        <fullName evidence="8">ABC transport system permease protein</fullName>
    </submittedName>
</protein>
<dbReference type="RefSeq" id="WP_209848563.1">
    <property type="nucleotide sequence ID" value="NZ_CBCRVE010000006.1"/>
</dbReference>
<dbReference type="PANTHER" id="PTHR46795">
    <property type="entry name" value="ABC TRANSPORTER PERMEASE-RELATED-RELATED"/>
    <property type="match status" value="1"/>
</dbReference>
<keyword evidence="4 6" id="KW-1133">Transmembrane helix</keyword>
<name>A0ABS4H3M3_9BACL</name>
<evidence type="ECO:0000256" key="5">
    <source>
        <dbReference type="ARBA" id="ARBA00023136"/>
    </source>
</evidence>
<keyword evidence="3 6" id="KW-0812">Transmembrane</keyword>
<dbReference type="InterPro" id="IPR052536">
    <property type="entry name" value="ABC-4_Integral_Memb_Prot"/>
</dbReference>
<feature type="transmembrane region" description="Helical" evidence="6">
    <location>
        <begin position="148"/>
        <end position="172"/>
    </location>
</feature>
<evidence type="ECO:0000256" key="3">
    <source>
        <dbReference type="ARBA" id="ARBA00022692"/>
    </source>
</evidence>
<dbReference type="PANTHER" id="PTHR46795:SF1">
    <property type="entry name" value="ABC TRANSPORTER PERMEASE PROTEIN"/>
    <property type="match status" value="1"/>
</dbReference>
<dbReference type="PIRSF" id="PIRSF018968">
    <property type="entry name" value="ABC_permease_BceB"/>
    <property type="match status" value="1"/>
</dbReference>
<comment type="similarity">
    <text evidence="6">Belongs to the ABC-4 integral membrane protein family.</text>
</comment>
<evidence type="ECO:0000256" key="2">
    <source>
        <dbReference type="ARBA" id="ARBA00022475"/>
    </source>
</evidence>
<proteinExistence type="inferred from homology"/>
<dbReference type="Pfam" id="PF02687">
    <property type="entry name" value="FtsX"/>
    <property type="match status" value="1"/>
</dbReference>
<keyword evidence="6" id="KW-0813">Transport</keyword>
<comment type="caution">
    <text evidence="8">The sequence shown here is derived from an EMBL/GenBank/DDBJ whole genome shotgun (WGS) entry which is preliminary data.</text>
</comment>
<feature type="transmembrane region" description="Helical" evidence="6">
    <location>
        <begin position="105"/>
        <end position="128"/>
    </location>
</feature>
<feature type="transmembrane region" description="Helical" evidence="6">
    <location>
        <begin position="582"/>
        <end position="599"/>
    </location>
</feature>
<keyword evidence="2 6" id="KW-1003">Cell membrane</keyword>
<feature type="domain" description="ABC3 transporter permease C-terminal" evidence="7">
    <location>
        <begin position="65"/>
        <end position="180"/>
    </location>
</feature>
<dbReference type="EMBL" id="JAGGKP010000003">
    <property type="protein sequence ID" value="MBP1936987.1"/>
    <property type="molecule type" value="Genomic_DNA"/>
</dbReference>
<feature type="transmembrane region" description="Helical" evidence="6">
    <location>
        <begin position="284"/>
        <end position="306"/>
    </location>
</feature>
<feature type="transmembrane region" description="Helical" evidence="6">
    <location>
        <begin position="64"/>
        <end position="84"/>
    </location>
</feature>
<keyword evidence="9" id="KW-1185">Reference proteome</keyword>
<evidence type="ECO:0000313" key="8">
    <source>
        <dbReference type="EMBL" id="MBP1936987.1"/>
    </source>
</evidence>